<dbReference type="OrthoDB" id="6400159at2"/>
<name>A1SXG8_PSYIN</name>
<dbReference type="GO" id="GO:0051301">
    <property type="term" value="P:cell division"/>
    <property type="evidence" value="ECO:0007669"/>
    <property type="project" value="UniProtKB-KW"/>
</dbReference>
<evidence type="ECO:0000256" key="7">
    <source>
        <dbReference type="ARBA" id="ARBA00022989"/>
    </source>
</evidence>
<dbReference type="RefSeq" id="WP_011770743.1">
    <property type="nucleotide sequence ID" value="NC_008709.1"/>
</dbReference>
<dbReference type="HOGENOM" id="CLU_1342324_0_0_6"/>
<evidence type="ECO:0000256" key="11">
    <source>
        <dbReference type="ARBA" id="ARBA00035703"/>
    </source>
</evidence>
<comment type="subcellular location">
    <subcellularLocation>
        <location evidence="1">Cell inner membrane</location>
        <topology evidence="1">Single-pass membrane protein</topology>
    </subcellularLocation>
</comment>
<organism evidence="15 16">
    <name type="scientific">Psychromonas ingrahamii (strain DSM 17664 / CCUG 51855 / 37)</name>
    <dbReference type="NCBI Taxonomy" id="357804"/>
    <lineage>
        <taxon>Bacteria</taxon>
        <taxon>Pseudomonadati</taxon>
        <taxon>Pseudomonadota</taxon>
        <taxon>Gammaproteobacteria</taxon>
        <taxon>Alteromonadales</taxon>
        <taxon>Psychromonadaceae</taxon>
        <taxon>Psychromonas</taxon>
    </lineage>
</organism>
<evidence type="ECO:0000313" key="15">
    <source>
        <dbReference type="EMBL" id="ABM04183.1"/>
    </source>
</evidence>
<evidence type="ECO:0000256" key="4">
    <source>
        <dbReference type="ARBA" id="ARBA00022618"/>
    </source>
</evidence>
<keyword evidence="3" id="KW-0997">Cell inner membrane</keyword>
<dbReference type="Pfam" id="PF06295">
    <property type="entry name" value="ZapG-like"/>
    <property type="match status" value="1"/>
</dbReference>
<reference evidence="15 16" key="1">
    <citation type="submission" date="2007-01" db="EMBL/GenBank/DDBJ databases">
        <title>Complete sequence of Psychromonas ingrahamii 37.</title>
        <authorList>
            <consortium name="US DOE Joint Genome Institute"/>
            <person name="Copeland A."/>
            <person name="Lucas S."/>
            <person name="Lapidus A."/>
            <person name="Barry K."/>
            <person name="Detter J.C."/>
            <person name="Glavina del Rio T."/>
            <person name="Hammon N."/>
            <person name="Israni S."/>
            <person name="Dalin E."/>
            <person name="Tice H."/>
            <person name="Pitluck S."/>
            <person name="Thompson L.S."/>
            <person name="Brettin T."/>
            <person name="Bruce D."/>
            <person name="Han C."/>
            <person name="Tapia R."/>
            <person name="Schmutz J."/>
            <person name="Larimer F."/>
            <person name="Land M."/>
            <person name="Hauser L."/>
            <person name="Kyrpides N."/>
            <person name="Ivanova N."/>
            <person name="Staley J."/>
            <person name="Richardson P."/>
        </authorList>
    </citation>
    <scope>NUCLEOTIDE SEQUENCE [LARGE SCALE GENOMIC DNA]</scope>
    <source>
        <strain evidence="15 16">37</strain>
    </source>
</reference>
<evidence type="ECO:0000256" key="8">
    <source>
        <dbReference type="ARBA" id="ARBA00023136"/>
    </source>
</evidence>
<evidence type="ECO:0000256" key="10">
    <source>
        <dbReference type="ARBA" id="ARBA00035657"/>
    </source>
</evidence>
<keyword evidence="13" id="KW-0175">Coiled coil</keyword>
<comment type="similarity">
    <text evidence="10">Belongs to the ZapG family.</text>
</comment>
<evidence type="ECO:0000256" key="14">
    <source>
        <dbReference type="SAM" id="Phobius"/>
    </source>
</evidence>
<dbReference type="Proteomes" id="UP000000639">
    <property type="component" value="Chromosome"/>
</dbReference>
<keyword evidence="6" id="KW-0133">Cell shape</keyword>
<dbReference type="InterPro" id="IPR009386">
    <property type="entry name" value="ZapG-like"/>
</dbReference>
<evidence type="ECO:0000256" key="6">
    <source>
        <dbReference type="ARBA" id="ARBA00022960"/>
    </source>
</evidence>
<evidence type="ECO:0000256" key="5">
    <source>
        <dbReference type="ARBA" id="ARBA00022692"/>
    </source>
</evidence>
<evidence type="ECO:0000256" key="9">
    <source>
        <dbReference type="ARBA" id="ARBA00023306"/>
    </source>
</evidence>
<evidence type="ECO:0000256" key="13">
    <source>
        <dbReference type="SAM" id="Coils"/>
    </source>
</evidence>
<evidence type="ECO:0000256" key="12">
    <source>
        <dbReference type="ARBA" id="ARBA00035727"/>
    </source>
</evidence>
<evidence type="ECO:0000313" key="16">
    <source>
        <dbReference type="Proteomes" id="UP000000639"/>
    </source>
</evidence>
<feature type="coiled-coil region" evidence="13">
    <location>
        <begin position="36"/>
        <end position="105"/>
    </location>
</feature>
<dbReference type="AlphaFoldDB" id="A1SXG8"/>
<gene>
    <name evidence="15" type="ordered locus">Ping_2452</name>
</gene>
<proteinExistence type="inferred from homology"/>
<sequence length="204" mass="22540">MTEISGMLIFIISGFVGGIIGFVISRITSGSRQQGQSNTKAELDKTKAELDKTKAELDKTKAELDKTKAELDKTKAELDKTKAELDKTRAELDKTKVELDNYKFQVSNHFSDSAKLMGQIASSYQALYTHMAGQSKALLDANKTGVPFPQLEIPLAKKSAQETVEEALAAKKEASQSDTAKKIREIKAKEVLEIKAKDWMLQIE</sequence>
<keyword evidence="4" id="KW-0132">Cell division</keyword>
<dbReference type="GO" id="GO:0008360">
    <property type="term" value="P:regulation of cell shape"/>
    <property type="evidence" value="ECO:0007669"/>
    <property type="project" value="UniProtKB-KW"/>
</dbReference>
<protein>
    <recommendedName>
        <fullName evidence="11">Z-ring associated protein G</fullName>
    </recommendedName>
    <alternativeName>
        <fullName evidence="12">Cell division protein ZapG</fullName>
    </alternativeName>
</protein>
<keyword evidence="5 14" id="KW-0812">Transmembrane</keyword>
<keyword evidence="9" id="KW-0131">Cell cycle</keyword>
<evidence type="ECO:0000256" key="1">
    <source>
        <dbReference type="ARBA" id="ARBA00004377"/>
    </source>
</evidence>
<accession>A1SXG8</accession>
<keyword evidence="16" id="KW-1185">Reference proteome</keyword>
<dbReference type="EMBL" id="CP000510">
    <property type="protein sequence ID" value="ABM04183.1"/>
    <property type="molecule type" value="Genomic_DNA"/>
</dbReference>
<dbReference type="eggNOG" id="COG3105">
    <property type="taxonomic scope" value="Bacteria"/>
</dbReference>
<feature type="transmembrane region" description="Helical" evidence="14">
    <location>
        <begin position="6"/>
        <end position="24"/>
    </location>
</feature>
<dbReference type="GO" id="GO:0005886">
    <property type="term" value="C:plasma membrane"/>
    <property type="evidence" value="ECO:0007669"/>
    <property type="project" value="UniProtKB-SubCell"/>
</dbReference>
<dbReference type="SUPFAM" id="SSF57997">
    <property type="entry name" value="Tropomyosin"/>
    <property type="match status" value="1"/>
</dbReference>
<keyword evidence="8 14" id="KW-0472">Membrane</keyword>
<keyword evidence="2" id="KW-1003">Cell membrane</keyword>
<dbReference type="KEGG" id="pin:Ping_2452"/>
<dbReference type="STRING" id="357804.Ping_2452"/>
<keyword evidence="7 14" id="KW-1133">Transmembrane helix</keyword>
<dbReference type="PANTHER" id="PTHR39579">
    <property type="entry name" value="INNER MEMBRANE PROTEIN YHCB"/>
    <property type="match status" value="1"/>
</dbReference>
<dbReference type="PANTHER" id="PTHR39579:SF1">
    <property type="entry name" value="INNER MEMBRANE PROTEIN YHCB"/>
    <property type="match status" value="1"/>
</dbReference>
<evidence type="ECO:0000256" key="2">
    <source>
        <dbReference type="ARBA" id="ARBA00022475"/>
    </source>
</evidence>
<evidence type="ECO:0000256" key="3">
    <source>
        <dbReference type="ARBA" id="ARBA00022519"/>
    </source>
</evidence>
<dbReference type="Gene3D" id="6.10.250.3110">
    <property type="match status" value="1"/>
</dbReference>